<proteinExistence type="inferred from homology"/>
<feature type="transmembrane region" description="Helical" evidence="7">
    <location>
        <begin position="273"/>
        <end position="294"/>
    </location>
</feature>
<dbReference type="OrthoDB" id="9773727at2"/>
<evidence type="ECO:0000256" key="5">
    <source>
        <dbReference type="ARBA" id="ARBA00022989"/>
    </source>
</evidence>
<feature type="transmembrane region" description="Helical" evidence="7">
    <location>
        <begin position="164"/>
        <end position="189"/>
    </location>
</feature>
<keyword evidence="3" id="KW-1003">Cell membrane</keyword>
<evidence type="ECO:0000259" key="8">
    <source>
        <dbReference type="PROSITE" id="PS50928"/>
    </source>
</evidence>
<feature type="domain" description="ABC transmembrane type-1" evidence="8">
    <location>
        <begin position="79"/>
        <end position="291"/>
    </location>
</feature>
<comment type="subcellular location">
    <subcellularLocation>
        <location evidence="1 7">Cell membrane</location>
        <topology evidence="1 7">Multi-pass membrane protein</topology>
    </subcellularLocation>
</comment>
<dbReference type="RefSeq" id="WP_085583645.1">
    <property type="nucleotide sequence ID" value="NZ_JFKA01000006.1"/>
</dbReference>
<reference evidence="9 10" key="1">
    <citation type="submission" date="2014-03" db="EMBL/GenBank/DDBJ databases">
        <title>The draft genome sequence of Thalassospira mesophila JCM 18969.</title>
        <authorList>
            <person name="Lai Q."/>
            <person name="Shao Z."/>
        </authorList>
    </citation>
    <scope>NUCLEOTIDE SEQUENCE [LARGE SCALE GENOMIC DNA]</scope>
    <source>
        <strain evidence="9 10">JCM 18969</strain>
    </source>
</reference>
<evidence type="ECO:0000256" key="3">
    <source>
        <dbReference type="ARBA" id="ARBA00022475"/>
    </source>
</evidence>
<dbReference type="Pfam" id="PF00528">
    <property type="entry name" value="BPD_transp_1"/>
    <property type="match status" value="1"/>
</dbReference>
<evidence type="ECO:0000313" key="9">
    <source>
        <dbReference type="EMBL" id="OSQ37348.1"/>
    </source>
</evidence>
<dbReference type="PROSITE" id="PS50928">
    <property type="entry name" value="ABC_TM1"/>
    <property type="match status" value="1"/>
</dbReference>
<dbReference type="Gene3D" id="1.10.3720.10">
    <property type="entry name" value="MetI-like"/>
    <property type="match status" value="1"/>
</dbReference>
<dbReference type="PANTHER" id="PTHR30193:SF37">
    <property type="entry name" value="INNER MEMBRANE ABC TRANSPORTER PERMEASE PROTEIN YCJO"/>
    <property type="match status" value="1"/>
</dbReference>
<dbReference type="EMBL" id="JFKA01000006">
    <property type="protein sequence ID" value="OSQ37348.1"/>
    <property type="molecule type" value="Genomic_DNA"/>
</dbReference>
<accession>A0A1Y2KYS6</accession>
<dbReference type="InterPro" id="IPR000515">
    <property type="entry name" value="MetI-like"/>
</dbReference>
<feature type="transmembrane region" description="Helical" evidence="7">
    <location>
        <begin position="21"/>
        <end position="45"/>
    </location>
</feature>
<dbReference type="CDD" id="cd06261">
    <property type="entry name" value="TM_PBP2"/>
    <property type="match status" value="1"/>
</dbReference>
<gene>
    <name evidence="9" type="ORF">TMES_14065</name>
</gene>
<keyword evidence="4 7" id="KW-0812">Transmembrane</keyword>
<dbReference type="InterPro" id="IPR035906">
    <property type="entry name" value="MetI-like_sf"/>
</dbReference>
<feature type="transmembrane region" description="Helical" evidence="7">
    <location>
        <begin position="210"/>
        <end position="235"/>
    </location>
</feature>
<keyword evidence="2 7" id="KW-0813">Transport</keyword>
<keyword evidence="5 7" id="KW-1133">Transmembrane helix</keyword>
<dbReference type="Proteomes" id="UP000193391">
    <property type="component" value="Unassembled WGS sequence"/>
</dbReference>
<comment type="similarity">
    <text evidence="7">Belongs to the binding-protein-dependent transport system permease family.</text>
</comment>
<comment type="caution">
    <text evidence="9">The sequence shown here is derived from an EMBL/GenBank/DDBJ whole genome shotgun (WGS) entry which is preliminary data.</text>
</comment>
<evidence type="ECO:0000256" key="1">
    <source>
        <dbReference type="ARBA" id="ARBA00004651"/>
    </source>
</evidence>
<evidence type="ECO:0000256" key="2">
    <source>
        <dbReference type="ARBA" id="ARBA00022448"/>
    </source>
</evidence>
<organism evidence="9 10">
    <name type="scientific">Thalassospira mesophila</name>
    <dbReference type="NCBI Taxonomy" id="1293891"/>
    <lineage>
        <taxon>Bacteria</taxon>
        <taxon>Pseudomonadati</taxon>
        <taxon>Pseudomonadota</taxon>
        <taxon>Alphaproteobacteria</taxon>
        <taxon>Rhodospirillales</taxon>
        <taxon>Thalassospiraceae</taxon>
        <taxon>Thalassospira</taxon>
    </lineage>
</organism>
<keyword evidence="10" id="KW-1185">Reference proteome</keyword>
<keyword evidence="6 7" id="KW-0472">Membrane</keyword>
<dbReference type="PANTHER" id="PTHR30193">
    <property type="entry name" value="ABC TRANSPORTER PERMEASE PROTEIN"/>
    <property type="match status" value="1"/>
</dbReference>
<dbReference type="SUPFAM" id="SSF161098">
    <property type="entry name" value="MetI-like"/>
    <property type="match status" value="1"/>
</dbReference>
<name>A0A1Y2KYS6_9PROT</name>
<protein>
    <submittedName>
        <fullName evidence="9">Sugar ABC transporter permease</fullName>
    </submittedName>
</protein>
<evidence type="ECO:0000256" key="7">
    <source>
        <dbReference type="RuleBase" id="RU363032"/>
    </source>
</evidence>
<dbReference type="STRING" id="1293891.TMES_14065"/>
<feature type="transmembrane region" description="Helical" evidence="7">
    <location>
        <begin position="116"/>
        <end position="136"/>
    </location>
</feature>
<sequence length="299" mass="33007">MSAAIKGPSLTLKAREAISGWLFVSPILTGFMIFFVGPLIAVFYYSTTEWNLLSQQSHFVGIENYVDALTRNDTFWDVLVNSLVFAAGLVPLNMLLALGLALALSRSVRGAVFFRTVFFAPVITSAVAWAIIWTFLLQHESGAVNRALSVIGINGPNWLHEPHWAMASVIFTRVLKTVGLNMILYIAALQSIPRDYTEAARLEGANGWEIFRRITWPLLAPTTLVIMVITVVGSLKVFDHIYLMTGGGPQNATLVLAFYIYEQGFKFFNTGYASALAVILFVLILALTILQTILKAARK</sequence>
<evidence type="ECO:0000313" key="10">
    <source>
        <dbReference type="Proteomes" id="UP000193391"/>
    </source>
</evidence>
<dbReference type="AlphaFoldDB" id="A0A1Y2KYS6"/>
<feature type="transmembrane region" description="Helical" evidence="7">
    <location>
        <begin position="83"/>
        <end position="104"/>
    </location>
</feature>
<evidence type="ECO:0000256" key="4">
    <source>
        <dbReference type="ARBA" id="ARBA00022692"/>
    </source>
</evidence>
<dbReference type="GO" id="GO:0055085">
    <property type="term" value="P:transmembrane transport"/>
    <property type="evidence" value="ECO:0007669"/>
    <property type="project" value="InterPro"/>
</dbReference>
<evidence type="ECO:0000256" key="6">
    <source>
        <dbReference type="ARBA" id="ARBA00023136"/>
    </source>
</evidence>
<dbReference type="GO" id="GO:0005886">
    <property type="term" value="C:plasma membrane"/>
    <property type="evidence" value="ECO:0007669"/>
    <property type="project" value="UniProtKB-SubCell"/>
</dbReference>
<dbReference type="InterPro" id="IPR051393">
    <property type="entry name" value="ABC_transporter_permease"/>
</dbReference>